<dbReference type="Proteomes" id="UP000199323">
    <property type="component" value="Unassembled WGS sequence"/>
</dbReference>
<dbReference type="STRING" id="380248.SAMN05216251_117150"/>
<gene>
    <name evidence="2" type="ORF">SAMN05216251_117150</name>
</gene>
<organism evidence="2 3">
    <name type="scientific">Actinacidiphila alni</name>
    <dbReference type="NCBI Taxonomy" id="380248"/>
    <lineage>
        <taxon>Bacteria</taxon>
        <taxon>Bacillati</taxon>
        <taxon>Actinomycetota</taxon>
        <taxon>Actinomycetes</taxon>
        <taxon>Kitasatosporales</taxon>
        <taxon>Streptomycetaceae</taxon>
        <taxon>Actinacidiphila</taxon>
    </lineage>
</organism>
<evidence type="ECO:0000313" key="3">
    <source>
        <dbReference type="Proteomes" id="UP000199323"/>
    </source>
</evidence>
<keyword evidence="1" id="KW-0812">Transmembrane</keyword>
<proteinExistence type="predicted"/>
<keyword evidence="3" id="KW-1185">Reference proteome</keyword>
<name>A0A1I2JFR2_9ACTN</name>
<keyword evidence="1" id="KW-0472">Membrane</keyword>
<sequence>MHKKGWILVVVVLSSVIVALIAGILARLGGGTYVGAVQSGGASFGAALTLGILITTALGAL</sequence>
<dbReference type="RefSeq" id="WP_093716045.1">
    <property type="nucleotide sequence ID" value="NZ_FONG01000017.1"/>
</dbReference>
<keyword evidence="1" id="KW-1133">Transmembrane helix</keyword>
<evidence type="ECO:0000256" key="1">
    <source>
        <dbReference type="SAM" id="Phobius"/>
    </source>
</evidence>
<evidence type="ECO:0000313" key="2">
    <source>
        <dbReference type="EMBL" id="SFF52703.1"/>
    </source>
</evidence>
<protein>
    <submittedName>
        <fullName evidence="2">Uncharacterized protein</fullName>
    </submittedName>
</protein>
<accession>A0A1I2JFR2</accession>
<dbReference type="AlphaFoldDB" id="A0A1I2JFR2"/>
<feature type="transmembrane region" description="Helical" evidence="1">
    <location>
        <begin position="7"/>
        <end position="28"/>
    </location>
</feature>
<reference evidence="2 3" key="1">
    <citation type="submission" date="2016-10" db="EMBL/GenBank/DDBJ databases">
        <authorList>
            <person name="de Groot N.N."/>
        </authorList>
    </citation>
    <scope>NUCLEOTIDE SEQUENCE [LARGE SCALE GENOMIC DNA]</scope>
    <source>
        <strain evidence="2 3">CGMCC 4.3510</strain>
    </source>
</reference>
<dbReference type="EMBL" id="FONG01000017">
    <property type="protein sequence ID" value="SFF52703.1"/>
    <property type="molecule type" value="Genomic_DNA"/>
</dbReference>
<feature type="transmembrane region" description="Helical" evidence="1">
    <location>
        <begin position="40"/>
        <end position="60"/>
    </location>
</feature>